<gene>
    <name evidence="2" type="ORF">Klosneuvirus_1_245</name>
</gene>
<dbReference type="GO" id="GO:0016422">
    <property type="term" value="F:mRNA (2'-O-methyladenosine-N6-)-methyltransferase activity"/>
    <property type="evidence" value="ECO:0007669"/>
    <property type="project" value="InterPro"/>
</dbReference>
<dbReference type="Pfam" id="PF12237">
    <property type="entry name" value="PCIF1_WW"/>
    <property type="match status" value="1"/>
</dbReference>
<accession>A0A1V0SID8</accession>
<evidence type="ECO:0000259" key="1">
    <source>
        <dbReference type="Pfam" id="PF12237"/>
    </source>
</evidence>
<dbReference type="PANTHER" id="PTHR21727">
    <property type="entry name" value="PHOSPHORYLATED CTD INTERACTING FACTOR 1"/>
    <property type="match status" value="1"/>
</dbReference>
<reference evidence="2" key="1">
    <citation type="journal article" date="2017" name="Science">
        <title>Giant viruses with an expanded complement of translation system components.</title>
        <authorList>
            <person name="Schulz F."/>
            <person name="Yutin N."/>
            <person name="Ivanova N.N."/>
            <person name="Ortega D.R."/>
            <person name="Lee T.K."/>
            <person name="Vierheilig J."/>
            <person name="Daims H."/>
            <person name="Horn M."/>
            <person name="Wagner M."/>
            <person name="Jensen G.J."/>
            <person name="Kyrpides N.C."/>
            <person name="Koonin E.V."/>
            <person name="Woyke T."/>
        </authorList>
    </citation>
    <scope>NUCLEOTIDE SEQUENCE</scope>
    <source>
        <strain evidence="2">KNV1</strain>
    </source>
</reference>
<name>A0A1V0SID8_9VIRU</name>
<dbReference type="GO" id="GO:0099122">
    <property type="term" value="F:RNA polymerase II C-terminal domain binding"/>
    <property type="evidence" value="ECO:0007669"/>
    <property type="project" value="InterPro"/>
</dbReference>
<feature type="domain" description="PCIF1 WW" evidence="1">
    <location>
        <begin position="159"/>
        <end position="307"/>
    </location>
</feature>
<dbReference type="EMBL" id="KY684108">
    <property type="protein sequence ID" value="ARF11388.1"/>
    <property type="molecule type" value="Genomic_DNA"/>
</dbReference>
<protein>
    <submittedName>
        <fullName evidence="2">Phosphorylated CTD interacting factor 1 WW domain</fullName>
    </submittedName>
</protein>
<dbReference type="PANTHER" id="PTHR21727:SF0">
    <property type="entry name" value="MRNA (2'-O-METHYLADENOSINE-N(6)-)-METHYLTRANSFERASE"/>
    <property type="match status" value="1"/>
</dbReference>
<sequence length="392" mass="47026">MIITSPKLINIYLSENIKLNIWFEFIKDIVNQIKQITDMKYESIYQGVTRFYTYVIGMVPLTTFVFFPNTKNLDDYKQILTNELTFYHKLDHKTIDIILQIIKKQNHEARKKIKNTIESLQLPKNIQINLTDMNHKIKFNIICQDYQNNFILSKKHYHRLKTMYNNRKDNDNDNKEDVDFWICLLLLRYRYYGKDLESFCLAIDIFYEFIKKYQLESNALEAFAGSLNSTLHDYCSLFYDIEKKFGSNGSFFQMDLNQYKRHIIVANPPYIAEIIHAMFDKLLDYLDRRSNSTILISIPDWRSTKEYEKDLGIQINLGLKERKRYETQYQGYSNIRHSKYFKYVIAIENLSYYNFFADTRRNINVPTLIVVLSNNNNNELSEKFKKFIIEKV</sequence>
<dbReference type="InterPro" id="IPR022035">
    <property type="entry name" value="PCIF1_WW"/>
</dbReference>
<organism evidence="2">
    <name type="scientific">Klosneuvirus KNV1</name>
    <dbReference type="NCBI Taxonomy" id="1977640"/>
    <lineage>
        <taxon>Viruses</taxon>
        <taxon>Varidnaviria</taxon>
        <taxon>Bamfordvirae</taxon>
        <taxon>Nucleocytoviricota</taxon>
        <taxon>Megaviricetes</taxon>
        <taxon>Imitervirales</taxon>
        <taxon>Mimiviridae</taxon>
        <taxon>Klosneuvirinae</taxon>
        <taxon>Klosneuvirus</taxon>
    </lineage>
</organism>
<evidence type="ECO:0000313" key="2">
    <source>
        <dbReference type="EMBL" id="ARF11388.1"/>
    </source>
</evidence>
<dbReference type="InterPro" id="IPR039881">
    <property type="entry name" value="PCIF1-like"/>
</dbReference>
<proteinExistence type="predicted"/>